<dbReference type="FunFam" id="3.40.50.12390:FF:000001">
    <property type="entry name" value="5'-3' exoribonuclease"/>
    <property type="match status" value="1"/>
</dbReference>
<evidence type="ECO:0000256" key="7">
    <source>
        <dbReference type="ARBA" id="ARBA00022771"/>
    </source>
</evidence>
<evidence type="ECO:0000256" key="12">
    <source>
        <dbReference type="ARBA" id="ARBA00023242"/>
    </source>
</evidence>
<comment type="caution">
    <text evidence="17">The sequence shown here is derived from an EMBL/GenBank/DDBJ whole genome shotgun (WGS) entry which is preliminary data.</text>
</comment>
<keyword evidence="6" id="KW-0479">Metal-binding</keyword>
<keyword evidence="18" id="KW-1185">Reference proteome</keyword>
<evidence type="ECO:0000256" key="8">
    <source>
        <dbReference type="ARBA" id="ARBA00022801"/>
    </source>
</evidence>
<dbReference type="CDD" id="cd18673">
    <property type="entry name" value="PIN_XRN1-2-like"/>
    <property type="match status" value="1"/>
</dbReference>
<dbReference type="Gene3D" id="1.25.40.1050">
    <property type="match status" value="1"/>
</dbReference>
<keyword evidence="8 13" id="KW-0378">Hydrolase</keyword>
<dbReference type="Gene3D" id="3.40.50.12390">
    <property type="match status" value="2"/>
</dbReference>
<dbReference type="Pfam" id="PF03159">
    <property type="entry name" value="XRN_N"/>
    <property type="match status" value="1"/>
</dbReference>
<dbReference type="InterPro" id="IPR027073">
    <property type="entry name" value="5_3_exoribonuclease"/>
</dbReference>
<evidence type="ECO:0000256" key="10">
    <source>
        <dbReference type="ARBA" id="ARBA00022839"/>
    </source>
</evidence>
<dbReference type="PIRSF" id="PIRSF037239">
    <property type="entry name" value="Exonuclease_Xrn2"/>
    <property type="match status" value="1"/>
</dbReference>
<keyword evidence="7 14" id="KW-0863">Zinc-finger</keyword>
<protein>
    <recommendedName>
        <fullName evidence="13">5'-3' exoribonuclease</fullName>
        <ecNumber evidence="13">3.1.13.-</ecNumber>
    </recommendedName>
</protein>
<dbReference type="SMART" id="SM00343">
    <property type="entry name" value="ZnF_C2HC"/>
    <property type="match status" value="1"/>
</dbReference>
<feature type="compositionally biased region" description="Basic and acidic residues" evidence="15">
    <location>
        <begin position="407"/>
        <end position="435"/>
    </location>
</feature>
<evidence type="ECO:0000256" key="11">
    <source>
        <dbReference type="ARBA" id="ARBA00023054"/>
    </source>
</evidence>
<dbReference type="PANTHER" id="PTHR12341">
    <property type="entry name" value="5'-&gt;3' EXORIBONUCLEASE"/>
    <property type="match status" value="1"/>
</dbReference>
<proteinExistence type="inferred from homology"/>
<dbReference type="GO" id="GO:0004534">
    <property type="term" value="F:5'-3' RNA exonuclease activity"/>
    <property type="evidence" value="ECO:0000318"/>
    <property type="project" value="GO_Central"/>
</dbReference>
<dbReference type="AlphaFoldDB" id="A0A0K9P6W8"/>
<dbReference type="InterPro" id="IPR041412">
    <property type="entry name" value="Xrn1_helical"/>
</dbReference>
<dbReference type="PANTHER" id="PTHR12341:SF41">
    <property type="entry name" value="5'-3' EXORIBONUCLEASE 2"/>
    <property type="match status" value="1"/>
</dbReference>
<dbReference type="InterPro" id="IPR036875">
    <property type="entry name" value="Znf_CCHC_sf"/>
</dbReference>
<evidence type="ECO:0000313" key="18">
    <source>
        <dbReference type="Proteomes" id="UP000036987"/>
    </source>
</evidence>
<keyword evidence="4 13" id="KW-0507">mRNA processing</keyword>
<dbReference type="OMA" id="WVALYYY"/>
<dbReference type="InterPro" id="IPR004859">
    <property type="entry name" value="Xrn1_N"/>
</dbReference>
<organism evidence="17 18">
    <name type="scientific">Zostera marina</name>
    <name type="common">Eelgrass</name>
    <dbReference type="NCBI Taxonomy" id="29655"/>
    <lineage>
        <taxon>Eukaryota</taxon>
        <taxon>Viridiplantae</taxon>
        <taxon>Streptophyta</taxon>
        <taxon>Embryophyta</taxon>
        <taxon>Tracheophyta</taxon>
        <taxon>Spermatophyta</taxon>
        <taxon>Magnoliopsida</taxon>
        <taxon>Liliopsida</taxon>
        <taxon>Zosteraceae</taxon>
        <taxon>Zostera</taxon>
    </lineage>
</organism>
<evidence type="ECO:0000256" key="6">
    <source>
        <dbReference type="ARBA" id="ARBA00022723"/>
    </source>
</evidence>
<comment type="subcellular location">
    <subcellularLocation>
        <location evidence="1">Nucleus</location>
    </subcellularLocation>
</comment>
<feature type="compositionally biased region" description="Pro residues" evidence="15">
    <location>
        <begin position="1087"/>
        <end position="1096"/>
    </location>
</feature>
<keyword evidence="3" id="KW-0698">rRNA processing</keyword>
<comment type="similarity">
    <text evidence="2 13">Belongs to the 5'-3' exonuclease family. XRN2/RAT1 subfamily.</text>
</comment>
<comment type="function">
    <text evidence="13">Possesses 5'-&gt;3' exoribonuclease activity. Acts as an endogenous post-transcriptional gene silencing (PTGS) suppressor.</text>
</comment>
<feature type="region of interest" description="Disordered" evidence="15">
    <location>
        <begin position="407"/>
        <end position="439"/>
    </location>
</feature>
<dbReference type="OrthoDB" id="372487at2759"/>
<sequence length="1096" mass="125874">MGVPAFYRWLAEKYPLVIVDVVEEEPVVIDNVSIPIDTSKPNPNGLEYDNLYLDMNGIIHPCFHPEDRPSPTTFDEVFQCMFDYIDRIFGMVRPRKLLYMAIDGVAPRAKMNQQRSRRFRAAKDAEEAAFEEERLRQDFEKEGRTLPPKQVSQAFDSNVITPGTEFMAVLSTALQYYIHLRLNHDEGWKNIKVLLSDANVPGEGEHKLMSYVRLQRNIPGYDPNTRHCLYGLDADLIMLSLASHEVHFSILREVVFTPGQQDKCFLCGQMGHFAADCQGKAKRKVGEFDEKGNTDIPKKPFQFVNIWTLREYLEFEFRLPNLPFETDIECFVDDFIFMCFFVGNDFLPHMPTLEIREGAINLLMAVYKKEFKNLGGYLTDSNKPNLGRVEQFIQAVGSYEDKIFEKRTRMNQRQSERIKRDKANAKRREDTDPNLRPDLSVPVVRFQGSRLASAPGAMPFHQTGRALNYRSSNSGGEDKNLGQTSTVISNLNITSSQITSQDDKKAHFRVQKVTRLSSSDASVSAAIVEAENDLEIEIQENKEDLKLKLKDLLHQKSDLYNGDSPEEDKVKLGEPGWKERYYEEKFSCKTPDELEEKRKDIVLKYTEGLCWVMRYYYEGVCSWQWFYPYHYAPFASDLKDLEQLQINFELGAPFKPFNQLMGVFPAASAHALPVCYRDLMMNPTSPILDFYPTDFEVDMNGKRFAWQGIAKLPFIDEHRLLAEISKVEHTLTEEEKRRNSIMSDMLFVNVSHPLSPFIFSLSDRCRQLSEKKRARITEKMDPAASGAMNGYLSLCKGDPCSPVFRSPVKSLEDILNNQVVCALYKLPDSHQHIISLPPGVSLPKKIVSTSDLKPAPVLWHEDTGRRPRQNYVQQQSIRRENHSVMLSGRQLGEAAHRLVVNSLQTNVNRNDSSMSQEPPRMYERGAHDDRRMNYPNSSFPRGGGYPNNHHDGMRSYSSGNHLSHNRDYRQSGRESYLHDTHQISSNVAHGRNHQHWKADSVGPGPPHRYQQYNEDYHFQTGTNPASFPPVGGGPHAGYGGYEYQQRPREMYGGYQQRPPHRNSGNRDGQRNQAANRFSDFDRSNRRPPAPPGYERY</sequence>
<feature type="region of interest" description="Disordered" evidence="15">
    <location>
        <begin position="988"/>
        <end position="1096"/>
    </location>
</feature>
<keyword evidence="12" id="KW-0539">Nucleus</keyword>
<dbReference type="GO" id="GO:0006397">
    <property type="term" value="P:mRNA processing"/>
    <property type="evidence" value="ECO:0007669"/>
    <property type="project" value="UniProtKB-UniRule"/>
</dbReference>
<dbReference type="Proteomes" id="UP000036987">
    <property type="component" value="Unassembled WGS sequence"/>
</dbReference>
<evidence type="ECO:0000259" key="16">
    <source>
        <dbReference type="PROSITE" id="PS50158"/>
    </source>
</evidence>
<dbReference type="Pfam" id="PF00098">
    <property type="entry name" value="zf-CCHC"/>
    <property type="match status" value="1"/>
</dbReference>
<evidence type="ECO:0000256" key="9">
    <source>
        <dbReference type="ARBA" id="ARBA00022833"/>
    </source>
</evidence>
<reference evidence="18" key="1">
    <citation type="journal article" date="2016" name="Nature">
        <title>The genome of the seagrass Zostera marina reveals angiosperm adaptation to the sea.</title>
        <authorList>
            <person name="Olsen J.L."/>
            <person name="Rouze P."/>
            <person name="Verhelst B."/>
            <person name="Lin Y.-C."/>
            <person name="Bayer T."/>
            <person name="Collen J."/>
            <person name="Dattolo E."/>
            <person name="De Paoli E."/>
            <person name="Dittami S."/>
            <person name="Maumus F."/>
            <person name="Michel G."/>
            <person name="Kersting A."/>
            <person name="Lauritano C."/>
            <person name="Lohaus R."/>
            <person name="Toepel M."/>
            <person name="Tonon T."/>
            <person name="Vanneste K."/>
            <person name="Amirebrahimi M."/>
            <person name="Brakel J."/>
            <person name="Bostroem C."/>
            <person name="Chovatia M."/>
            <person name="Grimwood J."/>
            <person name="Jenkins J.W."/>
            <person name="Jueterbock A."/>
            <person name="Mraz A."/>
            <person name="Stam W.T."/>
            <person name="Tice H."/>
            <person name="Bornberg-Bauer E."/>
            <person name="Green P.J."/>
            <person name="Pearson G.A."/>
            <person name="Procaccini G."/>
            <person name="Duarte C.M."/>
            <person name="Schmutz J."/>
            <person name="Reusch T.B.H."/>
            <person name="Van de Peer Y."/>
        </authorList>
    </citation>
    <scope>NUCLEOTIDE SEQUENCE [LARGE SCALE GENOMIC DNA]</scope>
    <source>
        <strain evidence="18">cv. Finnish</strain>
    </source>
</reference>
<evidence type="ECO:0000256" key="13">
    <source>
        <dbReference type="PIRNR" id="PIRNR037239"/>
    </source>
</evidence>
<dbReference type="STRING" id="29655.A0A0K9P6W8"/>
<dbReference type="InterPro" id="IPR001878">
    <property type="entry name" value="Znf_CCHC"/>
</dbReference>
<evidence type="ECO:0000256" key="1">
    <source>
        <dbReference type="ARBA" id="ARBA00004123"/>
    </source>
</evidence>
<dbReference type="GO" id="GO:0003723">
    <property type="term" value="F:RNA binding"/>
    <property type="evidence" value="ECO:0000318"/>
    <property type="project" value="GO_Central"/>
</dbReference>
<gene>
    <name evidence="17" type="ORF">ZOSMA_34G00240</name>
</gene>
<dbReference type="FunFam" id="1.25.40.1050:FF:000002">
    <property type="entry name" value="5'-3' exoribonuclease"/>
    <property type="match status" value="1"/>
</dbReference>
<keyword evidence="9" id="KW-0862">Zinc</keyword>
<dbReference type="EMBL" id="LFYR01001099">
    <property type="protein sequence ID" value="KMZ64748.1"/>
    <property type="molecule type" value="Genomic_DNA"/>
</dbReference>
<feature type="region of interest" description="Disordered" evidence="15">
    <location>
        <begin position="908"/>
        <end position="976"/>
    </location>
</feature>
<evidence type="ECO:0000256" key="4">
    <source>
        <dbReference type="ARBA" id="ARBA00022664"/>
    </source>
</evidence>
<keyword evidence="10 13" id="KW-0269">Exonuclease</keyword>
<keyword evidence="5 13" id="KW-0540">Nuclease</keyword>
<dbReference type="FunFam" id="3.40.50.12390:FF:000003">
    <property type="entry name" value="5'-3' exoribonuclease"/>
    <property type="match status" value="1"/>
</dbReference>
<accession>A0A0K9P6W8</accession>
<evidence type="ECO:0000256" key="15">
    <source>
        <dbReference type="SAM" id="MobiDB-lite"/>
    </source>
</evidence>
<keyword evidence="11" id="KW-0175">Coiled coil</keyword>
<feature type="compositionally biased region" description="Basic and acidic residues" evidence="15">
    <location>
        <begin position="920"/>
        <end position="932"/>
    </location>
</feature>
<dbReference type="EC" id="3.1.13.-" evidence="13"/>
<evidence type="ECO:0000256" key="14">
    <source>
        <dbReference type="PROSITE-ProRule" id="PRU00047"/>
    </source>
</evidence>
<dbReference type="GO" id="GO:0006364">
    <property type="term" value="P:rRNA processing"/>
    <property type="evidence" value="ECO:0007669"/>
    <property type="project" value="UniProtKB-KW"/>
</dbReference>
<feature type="domain" description="CCHC-type" evidence="16">
    <location>
        <begin position="263"/>
        <end position="277"/>
    </location>
</feature>
<dbReference type="GO" id="GO:0010587">
    <property type="term" value="P:miRNA catabolic process"/>
    <property type="evidence" value="ECO:0007669"/>
    <property type="project" value="UniProtKB-ARBA"/>
</dbReference>
<evidence type="ECO:0000313" key="17">
    <source>
        <dbReference type="EMBL" id="KMZ64748.1"/>
    </source>
</evidence>
<dbReference type="Pfam" id="PF17846">
    <property type="entry name" value="XRN_M"/>
    <property type="match status" value="2"/>
</dbReference>
<dbReference type="GO" id="GO:0008270">
    <property type="term" value="F:zinc ion binding"/>
    <property type="evidence" value="ECO:0007669"/>
    <property type="project" value="UniProtKB-KW"/>
</dbReference>
<evidence type="ECO:0000256" key="5">
    <source>
        <dbReference type="ARBA" id="ARBA00022722"/>
    </source>
</evidence>
<evidence type="ECO:0000256" key="3">
    <source>
        <dbReference type="ARBA" id="ARBA00022552"/>
    </source>
</evidence>
<name>A0A0K9P6W8_ZOSMR</name>
<dbReference type="GO" id="GO:0000956">
    <property type="term" value="P:nuclear-transcribed mRNA catabolic process"/>
    <property type="evidence" value="ECO:0000318"/>
    <property type="project" value="GO_Central"/>
</dbReference>
<evidence type="ECO:0000256" key="2">
    <source>
        <dbReference type="ARBA" id="ARBA00006994"/>
    </source>
</evidence>
<dbReference type="GO" id="GO:0005634">
    <property type="term" value="C:nucleus"/>
    <property type="evidence" value="ECO:0000318"/>
    <property type="project" value="GO_Central"/>
</dbReference>
<dbReference type="InterPro" id="IPR017151">
    <property type="entry name" value="Xrn2/3/4"/>
</dbReference>
<dbReference type="PROSITE" id="PS50158">
    <property type="entry name" value="ZF_CCHC"/>
    <property type="match status" value="1"/>
</dbReference>
<feature type="compositionally biased region" description="Basic and acidic residues" evidence="15">
    <location>
        <begin position="964"/>
        <end position="976"/>
    </location>
</feature>
<dbReference type="SUPFAM" id="SSF57756">
    <property type="entry name" value="Retrovirus zinc finger-like domains"/>
    <property type="match status" value="1"/>
</dbReference>
<feature type="compositionally biased region" description="Gly residues" evidence="15">
    <location>
        <begin position="1030"/>
        <end position="1040"/>
    </location>
</feature>